<dbReference type="InterPro" id="IPR013014">
    <property type="entry name" value="PTS_EIIC_2"/>
</dbReference>
<dbReference type="InterPro" id="IPR003353">
    <property type="entry name" value="PTS_IIB_fruc"/>
</dbReference>
<dbReference type="PROSITE" id="PS51104">
    <property type="entry name" value="PTS_EIIC_TYPE_2"/>
    <property type="match status" value="1"/>
</dbReference>
<dbReference type="Pfam" id="PF02302">
    <property type="entry name" value="PTS_IIB"/>
    <property type="match status" value="1"/>
</dbReference>
<keyword evidence="2" id="KW-0813">Transport</keyword>
<dbReference type="NCBIfam" id="TIGR01427">
    <property type="entry name" value="PTS_IIC_fructo"/>
    <property type="match status" value="1"/>
</dbReference>
<evidence type="ECO:0000256" key="6">
    <source>
        <dbReference type="ARBA" id="ARBA00022679"/>
    </source>
</evidence>
<feature type="transmembrane region" description="Helical" evidence="12">
    <location>
        <begin position="554"/>
        <end position="572"/>
    </location>
</feature>
<feature type="transmembrane region" description="Helical" evidence="12">
    <location>
        <begin position="380"/>
        <end position="399"/>
    </location>
</feature>
<dbReference type="SUPFAM" id="SSF55804">
    <property type="entry name" value="Phoshotransferase/anion transport protein"/>
    <property type="match status" value="1"/>
</dbReference>
<keyword evidence="4" id="KW-0597">Phosphoprotein</keyword>
<evidence type="ECO:0008006" key="18">
    <source>
        <dbReference type="Google" id="ProtNLM"/>
    </source>
</evidence>
<dbReference type="SUPFAM" id="SSF52794">
    <property type="entry name" value="PTS system IIB component-like"/>
    <property type="match status" value="1"/>
</dbReference>
<evidence type="ECO:0000256" key="12">
    <source>
        <dbReference type="SAM" id="Phobius"/>
    </source>
</evidence>
<dbReference type="AlphaFoldDB" id="A0A1L8MLX5"/>
<evidence type="ECO:0000256" key="3">
    <source>
        <dbReference type="ARBA" id="ARBA00022475"/>
    </source>
</evidence>
<dbReference type="InterPro" id="IPR016152">
    <property type="entry name" value="PTrfase/Anion_transptr"/>
</dbReference>
<keyword evidence="8 12" id="KW-0812">Transmembrane</keyword>
<feature type="domain" description="PTS EIIB type-2" evidence="14">
    <location>
        <begin position="166"/>
        <end position="262"/>
    </location>
</feature>
<keyword evidence="7" id="KW-0598">Phosphotransferase system</keyword>
<dbReference type="GO" id="GO:0090563">
    <property type="term" value="F:protein-phosphocysteine-sugar phosphotransferase activity"/>
    <property type="evidence" value="ECO:0007669"/>
    <property type="project" value="TreeGrafter"/>
</dbReference>
<dbReference type="InterPro" id="IPR004715">
    <property type="entry name" value="PTS_IIA_fruc"/>
</dbReference>
<evidence type="ECO:0000313" key="16">
    <source>
        <dbReference type="EMBL" id="OJF71685.1"/>
    </source>
</evidence>
<dbReference type="InterPro" id="IPR013011">
    <property type="entry name" value="PTS_EIIB_2"/>
</dbReference>
<dbReference type="NCBIfam" id="TIGR00829">
    <property type="entry name" value="FRU"/>
    <property type="match status" value="1"/>
</dbReference>
<dbReference type="PANTHER" id="PTHR30505:SF0">
    <property type="entry name" value="FRUCTOSE-LIKE PTS SYSTEM EIIBC COMPONENT-RELATED"/>
    <property type="match status" value="1"/>
</dbReference>
<evidence type="ECO:0000256" key="5">
    <source>
        <dbReference type="ARBA" id="ARBA00022597"/>
    </source>
</evidence>
<gene>
    <name evidence="16" type="ORF">A9Q68_06775</name>
</gene>
<dbReference type="GO" id="GO:0009401">
    <property type="term" value="P:phosphoenolpyruvate-dependent sugar phosphotransferase system"/>
    <property type="evidence" value="ECO:0007669"/>
    <property type="project" value="UniProtKB-KW"/>
</dbReference>
<keyword evidence="11 12" id="KW-0472">Membrane</keyword>
<accession>A0A1L8MLX5</accession>
<evidence type="ECO:0000259" key="15">
    <source>
        <dbReference type="PROSITE" id="PS51104"/>
    </source>
</evidence>
<dbReference type="CDD" id="cd00211">
    <property type="entry name" value="PTS_IIA_fru"/>
    <property type="match status" value="1"/>
</dbReference>
<protein>
    <recommendedName>
        <fullName evidence="18">PTS fructose transporter subunit IIC</fullName>
    </recommendedName>
</protein>
<dbReference type="PANTHER" id="PTHR30505">
    <property type="entry name" value="FRUCTOSE-LIKE PERMEASE"/>
    <property type="match status" value="1"/>
</dbReference>
<evidence type="ECO:0000256" key="4">
    <source>
        <dbReference type="ARBA" id="ARBA00022553"/>
    </source>
</evidence>
<evidence type="ECO:0000256" key="9">
    <source>
        <dbReference type="ARBA" id="ARBA00022777"/>
    </source>
</evidence>
<evidence type="ECO:0000256" key="8">
    <source>
        <dbReference type="ARBA" id="ARBA00022692"/>
    </source>
</evidence>
<evidence type="ECO:0000256" key="2">
    <source>
        <dbReference type="ARBA" id="ARBA00022448"/>
    </source>
</evidence>
<dbReference type="GO" id="GO:0016301">
    <property type="term" value="F:kinase activity"/>
    <property type="evidence" value="ECO:0007669"/>
    <property type="project" value="UniProtKB-KW"/>
</dbReference>
<sequence length="616" mass="64575">MDLRQATSSDLIFLDQEFTSKAAIFEFVSQKFEEKGIVESKDSFLQALIAREAEGVTGFENGLAIPHGKSSTVKKATFAIVRLSQALTPEAYPSLIEDNRVRLLFILAIPEGSNAEHIKLLAELSGKLADKDVVNAFMETKSVDETMHLLEFGEGEKIMANEKGLILAVTACAAGVAHTYMAAEALTRVGKAKGYDVKVEKQGAAGVEDMITAADVKNAVGVILAHDVRLKDVDRFEGLPVIDTSVGAPIKNAEKLIDDLLLQKGNKVTPIASRTEVQEQSKESKGFWSDIFESGKTHLMTGVSYMLPFVVAGGMILTIGLLLGGGKVDSGWTKTTVEVGVAIFGLMYPVLGGYIAYSIADKPALVVGMAGGLLSNTVGAGYLGALLAGFLAGAIVKLIKRVPVPEFIKPIVPLVIIPLVGSAAIAVIMYGIGGPLQALNKAMENGLSSMQGGNLVLLGLIIGAMMAVDMGGPINKAAFAFCVGMIGQKIYAPMAACWIGIMTPPVALAIATMIAPKKFTEAEKASRLTAIIGGLTGITEFAIPFAVRDPWRVILSLVIGSGVGGALALGLGVKASIPSGGIFVVWAFENPIGFLVAFVAGILTTALTVVALKKEV</sequence>
<feature type="domain" description="PTS EIIC type-2" evidence="15">
    <location>
        <begin position="295"/>
        <end position="616"/>
    </location>
</feature>
<feature type="transmembrane region" description="Helical" evidence="12">
    <location>
        <begin position="337"/>
        <end position="360"/>
    </location>
</feature>
<evidence type="ECO:0000256" key="11">
    <source>
        <dbReference type="ARBA" id="ARBA00023136"/>
    </source>
</evidence>
<dbReference type="RefSeq" id="WP_071793941.1">
    <property type="nucleotide sequence ID" value="NZ_LZDD01000002.1"/>
</dbReference>
<dbReference type="GO" id="GO:0005886">
    <property type="term" value="C:plasma membrane"/>
    <property type="evidence" value="ECO:0007669"/>
    <property type="project" value="UniProtKB-SubCell"/>
</dbReference>
<dbReference type="NCBIfam" id="TIGR00848">
    <property type="entry name" value="fruA"/>
    <property type="match status" value="1"/>
</dbReference>
<keyword evidence="3" id="KW-1003">Cell membrane</keyword>
<dbReference type="Proteomes" id="UP000182015">
    <property type="component" value="Unassembled WGS sequence"/>
</dbReference>
<name>A0A1L8MLX5_9STRE</name>
<comment type="caution">
    <text evidence="16">The sequence shown here is derived from an EMBL/GenBank/DDBJ whole genome shotgun (WGS) entry which is preliminary data.</text>
</comment>
<dbReference type="InterPro" id="IPR002178">
    <property type="entry name" value="PTS_EIIA_type-2_dom"/>
</dbReference>
<dbReference type="GO" id="GO:0022877">
    <property type="term" value="F:protein-N(PI)-phosphohistidine-fructose phosphotransferase system transporter activity"/>
    <property type="evidence" value="ECO:0007669"/>
    <property type="project" value="InterPro"/>
</dbReference>
<organism evidence="16 17">
    <name type="scientific">Streptococcus bovimastitidis</name>
    <dbReference type="NCBI Taxonomy" id="1856638"/>
    <lineage>
        <taxon>Bacteria</taxon>
        <taxon>Bacillati</taxon>
        <taxon>Bacillota</taxon>
        <taxon>Bacilli</taxon>
        <taxon>Lactobacillales</taxon>
        <taxon>Streptococcaceae</taxon>
        <taxon>Streptococcus</taxon>
    </lineage>
</organism>
<dbReference type="InterPro" id="IPR003501">
    <property type="entry name" value="PTS_EIIB_2/3"/>
</dbReference>
<evidence type="ECO:0000259" key="13">
    <source>
        <dbReference type="PROSITE" id="PS51094"/>
    </source>
</evidence>
<dbReference type="PROSITE" id="PS51099">
    <property type="entry name" value="PTS_EIIB_TYPE_2"/>
    <property type="match status" value="1"/>
</dbReference>
<dbReference type="Pfam" id="PF00359">
    <property type="entry name" value="PTS_EIIA_2"/>
    <property type="match status" value="1"/>
</dbReference>
<feature type="transmembrane region" description="Helical" evidence="12">
    <location>
        <begin position="452"/>
        <end position="470"/>
    </location>
</feature>
<feature type="transmembrane region" description="Helical" evidence="12">
    <location>
        <begin position="490"/>
        <end position="515"/>
    </location>
</feature>
<dbReference type="InterPro" id="IPR050864">
    <property type="entry name" value="Bacterial_PTS_Sugar_Transport"/>
</dbReference>
<feature type="transmembrane region" description="Helical" evidence="12">
    <location>
        <begin position="592"/>
        <end position="612"/>
    </location>
</feature>
<dbReference type="InterPro" id="IPR006327">
    <property type="entry name" value="PTS_IIC_fruc"/>
</dbReference>
<dbReference type="Gene3D" id="3.40.930.10">
    <property type="entry name" value="Mannitol-specific EII, Chain A"/>
    <property type="match status" value="1"/>
</dbReference>
<proteinExistence type="predicted"/>
<feature type="transmembrane region" description="Helical" evidence="12">
    <location>
        <begin position="411"/>
        <end position="432"/>
    </location>
</feature>
<keyword evidence="17" id="KW-1185">Reference proteome</keyword>
<evidence type="ECO:0000256" key="1">
    <source>
        <dbReference type="ARBA" id="ARBA00004429"/>
    </source>
</evidence>
<feature type="transmembrane region" description="Helical" evidence="12">
    <location>
        <begin position="305"/>
        <end position="325"/>
    </location>
</feature>
<evidence type="ECO:0000256" key="7">
    <source>
        <dbReference type="ARBA" id="ARBA00022683"/>
    </source>
</evidence>
<reference evidence="17" key="1">
    <citation type="submission" date="2016-06" db="EMBL/GenBank/DDBJ databases">
        <authorList>
            <person name="de Vries S.P.W."/>
            <person name="Hadjirin N.F."/>
            <person name="Lay E.M."/>
            <person name="Zadoks R.N."/>
            <person name="Peacock S.J."/>
            <person name="Parkhill J."/>
            <person name="Grant A.J."/>
            <person name="Mcdougall S."/>
            <person name="Holmes M.A."/>
        </authorList>
    </citation>
    <scope>NUCLEOTIDE SEQUENCE [LARGE SCALE GENOMIC DNA]</scope>
    <source>
        <strain evidence="17">NZ1587</strain>
    </source>
</reference>
<dbReference type="OrthoDB" id="9782569at2"/>
<feature type="domain" description="PTS EIIA type-2" evidence="13">
    <location>
        <begin position="5"/>
        <end position="153"/>
    </location>
</feature>
<keyword evidence="6" id="KW-0808">Transferase</keyword>
<evidence type="ECO:0000259" key="14">
    <source>
        <dbReference type="PROSITE" id="PS51099"/>
    </source>
</evidence>
<dbReference type="PROSITE" id="PS51094">
    <property type="entry name" value="PTS_EIIA_TYPE_2"/>
    <property type="match status" value="1"/>
</dbReference>
<comment type="subcellular location">
    <subcellularLocation>
        <location evidence="1">Cell inner membrane</location>
        <topology evidence="1">Multi-pass membrane protein</topology>
    </subcellularLocation>
</comment>
<evidence type="ECO:0000313" key="17">
    <source>
        <dbReference type="Proteomes" id="UP000182015"/>
    </source>
</evidence>
<dbReference type="GO" id="GO:0005351">
    <property type="term" value="F:carbohydrate:proton symporter activity"/>
    <property type="evidence" value="ECO:0007669"/>
    <property type="project" value="InterPro"/>
</dbReference>
<dbReference type="Gene3D" id="3.40.50.2300">
    <property type="match status" value="1"/>
</dbReference>
<keyword evidence="10 12" id="KW-1133">Transmembrane helix</keyword>
<dbReference type="CDD" id="cd05569">
    <property type="entry name" value="PTS_IIB_fructose"/>
    <property type="match status" value="1"/>
</dbReference>
<feature type="transmembrane region" description="Helical" evidence="12">
    <location>
        <begin position="527"/>
        <end position="547"/>
    </location>
</feature>
<keyword evidence="5" id="KW-0762">Sugar transport</keyword>
<dbReference type="EMBL" id="LZDD01000002">
    <property type="protein sequence ID" value="OJF71685.1"/>
    <property type="molecule type" value="Genomic_DNA"/>
</dbReference>
<evidence type="ECO:0000256" key="10">
    <source>
        <dbReference type="ARBA" id="ARBA00022989"/>
    </source>
</evidence>
<dbReference type="InterPro" id="IPR036095">
    <property type="entry name" value="PTS_EIIB-like_sf"/>
</dbReference>
<dbReference type="STRING" id="1856638.A9Q68_06775"/>
<keyword evidence="9" id="KW-0418">Kinase</keyword>